<evidence type="ECO:0000259" key="5">
    <source>
        <dbReference type="PROSITE" id="PS51720"/>
    </source>
</evidence>
<dbReference type="PANTHER" id="PTHR10903">
    <property type="entry name" value="GTPASE, IMAP FAMILY MEMBER-RELATED"/>
    <property type="match status" value="1"/>
</dbReference>
<feature type="region of interest" description="Disordered" evidence="4">
    <location>
        <begin position="349"/>
        <end position="392"/>
    </location>
</feature>
<dbReference type="Gene3D" id="3.40.50.300">
    <property type="entry name" value="P-loop containing nucleotide triphosphate hydrolases"/>
    <property type="match status" value="1"/>
</dbReference>
<name>A0AA88YG54_PINIB</name>
<dbReference type="SUPFAM" id="SSF52540">
    <property type="entry name" value="P-loop containing nucleoside triphosphate hydrolases"/>
    <property type="match status" value="1"/>
</dbReference>
<dbReference type="AlphaFoldDB" id="A0AA88YG54"/>
<dbReference type="GO" id="GO:0005525">
    <property type="term" value="F:GTP binding"/>
    <property type="evidence" value="ECO:0007669"/>
    <property type="project" value="UniProtKB-KW"/>
</dbReference>
<proteinExistence type="inferred from homology"/>
<evidence type="ECO:0000256" key="2">
    <source>
        <dbReference type="ARBA" id="ARBA00022741"/>
    </source>
</evidence>
<dbReference type="FunFam" id="3.40.50.300:FF:000366">
    <property type="entry name" value="GTPase, IMAP family member 2"/>
    <property type="match status" value="1"/>
</dbReference>
<evidence type="ECO:0000256" key="4">
    <source>
        <dbReference type="SAM" id="MobiDB-lite"/>
    </source>
</evidence>
<evidence type="ECO:0000256" key="1">
    <source>
        <dbReference type="ARBA" id="ARBA00008535"/>
    </source>
</evidence>
<dbReference type="PROSITE" id="PS51720">
    <property type="entry name" value="G_AIG1"/>
    <property type="match status" value="1"/>
</dbReference>
<gene>
    <name evidence="6" type="ORF">FSP39_000061</name>
</gene>
<reference evidence="6" key="1">
    <citation type="submission" date="2019-08" db="EMBL/GenBank/DDBJ databases">
        <title>The improved chromosome-level genome for the pearl oyster Pinctada fucata martensii using PacBio sequencing and Hi-C.</title>
        <authorList>
            <person name="Zheng Z."/>
        </authorList>
    </citation>
    <scope>NUCLEOTIDE SEQUENCE</scope>
    <source>
        <strain evidence="6">ZZ-2019</strain>
        <tissue evidence="6">Adductor muscle</tissue>
    </source>
</reference>
<protein>
    <recommendedName>
        <fullName evidence="5">AIG1-type G domain-containing protein</fullName>
    </recommendedName>
</protein>
<dbReference type="Pfam" id="PF04548">
    <property type="entry name" value="AIG1"/>
    <property type="match status" value="1"/>
</dbReference>
<dbReference type="InterPro" id="IPR006703">
    <property type="entry name" value="G_AIG1"/>
</dbReference>
<keyword evidence="3" id="KW-0342">GTP-binding</keyword>
<accession>A0AA88YG54</accession>
<evidence type="ECO:0000313" key="7">
    <source>
        <dbReference type="Proteomes" id="UP001186944"/>
    </source>
</evidence>
<comment type="similarity">
    <text evidence="1">Belongs to the TRAFAC class TrmE-Era-EngA-EngB-Septin-like GTPase superfamily. AIG1/Toc34/Toc159-like paraseptin GTPase family. IAN subfamily.</text>
</comment>
<comment type="caution">
    <text evidence="6">The sequence shown here is derived from an EMBL/GenBank/DDBJ whole genome shotgun (WGS) entry which is preliminary data.</text>
</comment>
<dbReference type="Proteomes" id="UP001186944">
    <property type="component" value="Unassembled WGS sequence"/>
</dbReference>
<keyword evidence="7" id="KW-1185">Reference proteome</keyword>
<organism evidence="6 7">
    <name type="scientific">Pinctada imbricata</name>
    <name type="common">Atlantic pearl-oyster</name>
    <name type="synonym">Pinctada martensii</name>
    <dbReference type="NCBI Taxonomy" id="66713"/>
    <lineage>
        <taxon>Eukaryota</taxon>
        <taxon>Metazoa</taxon>
        <taxon>Spiralia</taxon>
        <taxon>Lophotrochozoa</taxon>
        <taxon>Mollusca</taxon>
        <taxon>Bivalvia</taxon>
        <taxon>Autobranchia</taxon>
        <taxon>Pteriomorphia</taxon>
        <taxon>Pterioida</taxon>
        <taxon>Pterioidea</taxon>
        <taxon>Pteriidae</taxon>
        <taxon>Pinctada</taxon>
    </lineage>
</organism>
<sequence length="407" mass="47126">MDLDMFESLTSPAEVHNKLLVELSCNYLHPRCEDGRIFDRFKGNCRLHLDHVERGFEKLEDILDALEKKGKLEVGNYDFIRKMVYDVDQRVIVVIDAAEQRIKAIIGTKKKKFSNDGSDQTGIEHERRILVIGKTGVGKSSTCNRILGKEEFDAEASDESVTIETKLGLALRNGKTYMVVDTPGLFDTKTSNDETIAEIMKCYGLTSPGLHAILLVQEIGRMTDEQRETIEIFEDRFGKNLSNFLIVVFTGKNKLKKGQNIDDYVSRVNPGSNLSRLLNRVDNRFVAFGNDEDDEEEVKDLLALIEKVIESNGGKYYTNEMYQQAETILYARLEEARRREQERLDKEKEELLKETNEEHEKKQRDLQEKLDEKERELKEERERSPDRDNSIFGKASREWGRFKKRLK</sequence>
<feature type="domain" description="AIG1-type G" evidence="5">
    <location>
        <begin position="124"/>
        <end position="326"/>
    </location>
</feature>
<evidence type="ECO:0000256" key="3">
    <source>
        <dbReference type="ARBA" id="ARBA00023134"/>
    </source>
</evidence>
<evidence type="ECO:0000313" key="6">
    <source>
        <dbReference type="EMBL" id="KAK3100992.1"/>
    </source>
</evidence>
<dbReference type="InterPro" id="IPR045058">
    <property type="entry name" value="GIMA/IAN/Toc"/>
</dbReference>
<keyword evidence="2" id="KW-0547">Nucleotide-binding</keyword>
<dbReference type="InterPro" id="IPR027417">
    <property type="entry name" value="P-loop_NTPase"/>
</dbReference>
<dbReference type="EMBL" id="VSWD01000005">
    <property type="protein sequence ID" value="KAK3100992.1"/>
    <property type="molecule type" value="Genomic_DNA"/>
</dbReference>
<dbReference type="PANTHER" id="PTHR10903:SF170">
    <property type="entry name" value="GTPASE IMAP FAMILY MEMBER 7"/>
    <property type="match status" value="1"/>
</dbReference>